<feature type="compositionally biased region" description="Polar residues" evidence="1">
    <location>
        <begin position="139"/>
        <end position="149"/>
    </location>
</feature>
<accession>A0AAN7JL00</accession>
<evidence type="ECO:0000256" key="1">
    <source>
        <dbReference type="SAM" id="MobiDB-lite"/>
    </source>
</evidence>
<feature type="compositionally biased region" description="Basic and acidic residues" evidence="1">
    <location>
        <begin position="123"/>
        <end position="138"/>
    </location>
</feature>
<feature type="domain" description="RRM" evidence="2">
    <location>
        <begin position="50"/>
        <end position="87"/>
    </location>
</feature>
<dbReference type="EMBL" id="JAXIOK010000019">
    <property type="protein sequence ID" value="KAK4748899.1"/>
    <property type="molecule type" value="Genomic_DNA"/>
</dbReference>
<comment type="caution">
    <text evidence="3">The sequence shown here is derived from an EMBL/GenBank/DDBJ whole genome shotgun (WGS) entry which is preliminary data.</text>
</comment>
<protein>
    <recommendedName>
        <fullName evidence="2">RRM domain-containing protein</fullName>
    </recommendedName>
</protein>
<sequence>MARCRSSSRSYSPRRQSRSPPRSRNHHEDDPRDRRSYRGRQRSPAPFGLLLRNLPLDARPQDIRNSFERFGPVKDVYLPKDYHTGRHEAKDDYRSLGQSGSLLESPPPRSYDRRKPSKLSQSPREDGRTQTPAEEKTYPSEQVSEITRN</sequence>
<feature type="compositionally biased region" description="Basic residues" evidence="1">
    <location>
        <begin position="15"/>
        <end position="25"/>
    </location>
</feature>
<evidence type="ECO:0000313" key="4">
    <source>
        <dbReference type="Proteomes" id="UP001345219"/>
    </source>
</evidence>
<gene>
    <name evidence="3" type="ORF">SAY87_015485</name>
</gene>
<evidence type="ECO:0000313" key="3">
    <source>
        <dbReference type="EMBL" id="KAK4748899.1"/>
    </source>
</evidence>
<feature type="compositionally biased region" description="Basic and acidic residues" evidence="1">
    <location>
        <begin position="77"/>
        <end position="94"/>
    </location>
</feature>
<organism evidence="3 4">
    <name type="scientific">Trapa incisa</name>
    <dbReference type="NCBI Taxonomy" id="236973"/>
    <lineage>
        <taxon>Eukaryota</taxon>
        <taxon>Viridiplantae</taxon>
        <taxon>Streptophyta</taxon>
        <taxon>Embryophyta</taxon>
        <taxon>Tracheophyta</taxon>
        <taxon>Spermatophyta</taxon>
        <taxon>Magnoliopsida</taxon>
        <taxon>eudicotyledons</taxon>
        <taxon>Gunneridae</taxon>
        <taxon>Pentapetalae</taxon>
        <taxon>rosids</taxon>
        <taxon>malvids</taxon>
        <taxon>Myrtales</taxon>
        <taxon>Lythraceae</taxon>
        <taxon>Trapa</taxon>
    </lineage>
</organism>
<name>A0AAN7JL00_9MYRT</name>
<dbReference type="Gene3D" id="3.30.70.330">
    <property type="match status" value="1"/>
</dbReference>
<dbReference type="GO" id="GO:0003723">
    <property type="term" value="F:RNA binding"/>
    <property type="evidence" value="ECO:0007669"/>
    <property type="project" value="InterPro"/>
</dbReference>
<feature type="region of interest" description="Disordered" evidence="1">
    <location>
        <begin position="1"/>
        <end position="149"/>
    </location>
</feature>
<dbReference type="Pfam" id="PF00076">
    <property type="entry name" value="RRM_1"/>
    <property type="match status" value="1"/>
</dbReference>
<dbReference type="Proteomes" id="UP001345219">
    <property type="component" value="Chromosome 12"/>
</dbReference>
<evidence type="ECO:0000259" key="2">
    <source>
        <dbReference type="Pfam" id="PF00076"/>
    </source>
</evidence>
<feature type="compositionally biased region" description="Low complexity" evidence="1">
    <location>
        <begin position="1"/>
        <end position="14"/>
    </location>
</feature>
<dbReference type="InterPro" id="IPR000504">
    <property type="entry name" value="RRM_dom"/>
</dbReference>
<dbReference type="InterPro" id="IPR012677">
    <property type="entry name" value="Nucleotide-bd_a/b_plait_sf"/>
</dbReference>
<keyword evidence="4" id="KW-1185">Reference proteome</keyword>
<dbReference type="AlphaFoldDB" id="A0AAN7JL00"/>
<dbReference type="SUPFAM" id="SSF54928">
    <property type="entry name" value="RNA-binding domain, RBD"/>
    <property type="match status" value="1"/>
</dbReference>
<reference evidence="3 4" key="1">
    <citation type="journal article" date="2023" name="Hortic Res">
        <title>Pangenome of water caltrop reveals structural variations and asymmetric subgenome divergence after allopolyploidization.</title>
        <authorList>
            <person name="Zhang X."/>
            <person name="Chen Y."/>
            <person name="Wang L."/>
            <person name="Yuan Y."/>
            <person name="Fang M."/>
            <person name="Shi L."/>
            <person name="Lu R."/>
            <person name="Comes H.P."/>
            <person name="Ma Y."/>
            <person name="Chen Y."/>
            <person name="Huang G."/>
            <person name="Zhou Y."/>
            <person name="Zheng Z."/>
            <person name="Qiu Y."/>
        </authorList>
    </citation>
    <scope>NUCLEOTIDE SEQUENCE [LARGE SCALE GENOMIC DNA]</scope>
    <source>
        <tissue evidence="3">Roots</tissue>
    </source>
</reference>
<dbReference type="InterPro" id="IPR035979">
    <property type="entry name" value="RBD_domain_sf"/>
</dbReference>
<proteinExistence type="predicted"/>
<feature type="compositionally biased region" description="Basic and acidic residues" evidence="1">
    <location>
        <begin position="26"/>
        <end position="36"/>
    </location>
</feature>